<evidence type="ECO:0000313" key="3">
    <source>
        <dbReference type="EnsemblMetazoa" id="HelroP173103"/>
    </source>
</evidence>
<feature type="compositionally biased region" description="Low complexity" evidence="1">
    <location>
        <begin position="215"/>
        <end position="235"/>
    </location>
</feature>
<protein>
    <recommendedName>
        <fullName evidence="5">Endonuclease/exonuclease/phosphatase domain-containing protein</fullName>
    </recommendedName>
</protein>
<dbReference type="SUPFAM" id="SSF56219">
    <property type="entry name" value="DNase I-like"/>
    <property type="match status" value="1"/>
</dbReference>
<dbReference type="EnsemblMetazoa" id="HelroT173103">
    <property type="protein sequence ID" value="HelroP173103"/>
    <property type="gene ID" value="HelroG173103"/>
</dbReference>
<dbReference type="OrthoDB" id="6158007at2759"/>
<dbReference type="HOGENOM" id="CLU_021125_0_0_1"/>
<name>T1F6C7_HELRO</name>
<proteinExistence type="predicted"/>
<dbReference type="Gene3D" id="3.60.10.10">
    <property type="entry name" value="Endonuclease/exonuclease/phosphatase"/>
    <property type="match status" value="1"/>
</dbReference>
<evidence type="ECO:0000256" key="1">
    <source>
        <dbReference type="SAM" id="MobiDB-lite"/>
    </source>
</evidence>
<dbReference type="InterPro" id="IPR036691">
    <property type="entry name" value="Endo/exonu/phosph_ase_sf"/>
</dbReference>
<dbReference type="CTD" id="20204376"/>
<evidence type="ECO:0000313" key="2">
    <source>
        <dbReference type="EMBL" id="ESO04032.1"/>
    </source>
</evidence>
<dbReference type="RefSeq" id="XP_009017968.1">
    <property type="nucleotide sequence ID" value="XM_009019720.1"/>
</dbReference>
<dbReference type="PANTHER" id="PTHR33776:SF4">
    <property type="entry name" value="ENDONUCLEASE_EXONUCLEASE_PHOSPHATASE DOMAIN-CONTAINING PROTEIN"/>
    <property type="match status" value="1"/>
</dbReference>
<dbReference type="PANTHER" id="PTHR33776">
    <property type="entry name" value="ENDO/EXONUCLEASE/PHOSPHATASE DOMAIN-CONTAINING PROTEIN"/>
    <property type="match status" value="1"/>
</dbReference>
<reference evidence="2 4" key="2">
    <citation type="journal article" date="2013" name="Nature">
        <title>Insights into bilaterian evolution from three spiralian genomes.</title>
        <authorList>
            <person name="Simakov O."/>
            <person name="Marletaz F."/>
            <person name="Cho S.J."/>
            <person name="Edsinger-Gonzales E."/>
            <person name="Havlak P."/>
            <person name="Hellsten U."/>
            <person name="Kuo D.H."/>
            <person name="Larsson T."/>
            <person name="Lv J."/>
            <person name="Arendt D."/>
            <person name="Savage R."/>
            <person name="Osoegawa K."/>
            <person name="de Jong P."/>
            <person name="Grimwood J."/>
            <person name="Chapman J.A."/>
            <person name="Shapiro H."/>
            <person name="Aerts A."/>
            <person name="Otillar R.P."/>
            <person name="Terry A.Y."/>
            <person name="Boore J.L."/>
            <person name="Grigoriev I.V."/>
            <person name="Lindberg D.R."/>
            <person name="Seaver E.C."/>
            <person name="Weisblat D.A."/>
            <person name="Putnam N.H."/>
            <person name="Rokhsar D.S."/>
        </authorList>
    </citation>
    <scope>NUCLEOTIDE SEQUENCE</scope>
</reference>
<reference evidence="4" key="1">
    <citation type="submission" date="2012-12" db="EMBL/GenBank/DDBJ databases">
        <authorList>
            <person name="Hellsten U."/>
            <person name="Grimwood J."/>
            <person name="Chapman J.A."/>
            <person name="Shapiro H."/>
            <person name="Aerts A."/>
            <person name="Otillar R.P."/>
            <person name="Terry A.Y."/>
            <person name="Boore J.L."/>
            <person name="Simakov O."/>
            <person name="Marletaz F."/>
            <person name="Cho S.-J."/>
            <person name="Edsinger-Gonzales E."/>
            <person name="Havlak P."/>
            <person name="Kuo D.-H."/>
            <person name="Larsson T."/>
            <person name="Lv J."/>
            <person name="Arendt D."/>
            <person name="Savage R."/>
            <person name="Osoegawa K."/>
            <person name="de Jong P."/>
            <person name="Lindberg D.R."/>
            <person name="Seaver E.C."/>
            <person name="Weisblat D.A."/>
            <person name="Putnam N.H."/>
            <person name="Grigoriev I.V."/>
            <person name="Rokhsar D.S."/>
        </authorList>
    </citation>
    <scope>NUCLEOTIDE SEQUENCE</scope>
</reference>
<feature type="region of interest" description="Disordered" evidence="1">
    <location>
        <begin position="204"/>
        <end position="235"/>
    </location>
</feature>
<dbReference type="InParanoid" id="T1F6C7"/>
<sequence>MASRPVKINELLYFVNNNLNLLAKESFINNTSEFYTNDDIVSAIKTLKCEIESLKLEKIEKFPSRGNSKREKLLECLTLFRYIKNNNLLDRITLFCSSDINKIPNTENWLKINFDFVNKQIKEMLFSQQAEINKMFLSYTTELDNVKNKLNSLVGESRQMSTTKKNVNNEIPTTNNAQQDNILQDKNLWSNRVTTPVENLPFSFVLRKNKRPRSDNSSTNRSETNSNNANRQNNNIMKYSEVAKKVSNKIVGNKVSNDCKLKAEKQLIKIHNVFRVCVESCDASKMKDPDIILKHIIVREWRFNQKKPEKTITETWLNDSTEDLICMNGFKFIGKNRLSKHGGGVGFYVSNNLTFKTRDDLNKLGGLDFETFAIELKTDPLTKNFVIVVSYRPPSCNAIYYLQHLEIILQQIDVENKHVVNTGDLNIDMSDTNDDVNKMYLCQLFTCYSFDQLITLPTRISVEKQSIIRLLFHKLSATGSVMWCARS</sequence>
<organism evidence="3 4">
    <name type="scientific">Helobdella robusta</name>
    <name type="common">Californian leech</name>
    <dbReference type="NCBI Taxonomy" id="6412"/>
    <lineage>
        <taxon>Eukaryota</taxon>
        <taxon>Metazoa</taxon>
        <taxon>Spiralia</taxon>
        <taxon>Lophotrochozoa</taxon>
        <taxon>Annelida</taxon>
        <taxon>Clitellata</taxon>
        <taxon>Hirudinea</taxon>
        <taxon>Rhynchobdellida</taxon>
        <taxon>Glossiphoniidae</taxon>
        <taxon>Helobdella</taxon>
    </lineage>
</organism>
<dbReference type="KEGG" id="hro:HELRODRAFT_173103"/>
<dbReference type="EMBL" id="KB096551">
    <property type="protein sequence ID" value="ESO04032.1"/>
    <property type="molecule type" value="Genomic_DNA"/>
</dbReference>
<dbReference type="AlphaFoldDB" id="T1F6C7"/>
<gene>
    <name evidence="3" type="primary">20204376</name>
    <name evidence="2" type="ORF">HELRODRAFT_173103</name>
</gene>
<evidence type="ECO:0008006" key="5">
    <source>
        <dbReference type="Google" id="ProtNLM"/>
    </source>
</evidence>
<dbReference type="Proteomes" id="UP000015101">
    <property type="component" value="Unassembled WGS sequence"/>
</dbReference>
<evidence type="ECO:0000313" key="4">
    <source>
        <dbReference type="Proteomes" id="UP000015101"/>
    </source>
</evidence>
<accession>T1F6C7</accession>
<reference evidence="3" key="3">
    <citation type="submission" date="2015-06" db="UniProtKB">
        <authorList>
            <consortium name="EnsemblMetazoa"/>
        </authorList>
    </citation>
    <scope>IDENTIFICATION</scope>
</reference>
<dbReference type="EMBL" id="AMQM01004448">
    <property type="status" value="NOT_ANNOTATED_CDS"/>
    <property type="molecule type" value="Genomic_DNA"/>
</dbReference>
<dbReference type="GeneID" id="20204376"/>
<keyword evidence="4" id="KW-1185">Reference proteome</keyword>